<keyword evidence="2" id="KW-1185">Reference proteome</keyword>
<comment type="caution">
    <text evidence="1">The sequence shown here is derived from an EMBL/GenBank/DDBJ whole genome shotgun (WGS) entry which is preliminary data.</text>
</comment>
<proteinExistence type="predicted"/>
<dbReference type="AlphaFoldDB" id="A0A2S8SAW7"/>
<name>A0A2S8SAW7_9RHOB</name>
<protein>
    <submittedName>
        <fullName evidence="1">Uncharacterized protein</fullName>
    </submittedName>
</protein>
<dbReference type="EMBL" id="PVEP01000002">
    <property type="protein sequence ID" value="PQV57936.1"/>
    <property type="molecule type" value="Genomic_DNA"/>
</dbReference>
<organism evidence="1 2">
    <name type="scientific">Albidovulum denitrificans</name>
    <dbReference type="NCBI Taxonomy" id="404881"/>
    <lineage>
        <taxon>Bacteria</taxon>
        <taxon>Pseudomonadati</taxon>
        <taxon>Pseudomonadota</taxon>
        <taxon>Alphaproteobacteria</taxon>
        <taxon>Rhodobacterales</taxon>
        <taxon>Paracoccaceae</taxon>
        <taxon>Albidovulum</taxon>
    </lineage>
</organism>
<reference evidence="1 2" key="1">
    <citation type="submission" date="2018-02" db="EMBL/GenBank/DDBJ databases">
        <title>Genomic Encyclopedia of Archaeal and Bacterial Type Strains, Phase II (KMG-II): from individual species to whole genera.</title>
        <authorList>
            <person name="Goeker M."/>
        </authorList>
    </citation>
    <scope>NUCLEOTIDE SEQUENCE [LARGE SCALE GENOMIC DNA]</scope>
    <source>
        <strain evidence="1 2">DSM 18921</strain>
    </source>
</reference>
<accession>A0A2S8SAW7</accession>
<evidence type="ECO:0000313" key="1">
    <source>
        <dbReference type="EMBL" id="PQV57936.1"/>
    </source>
</evidence>
<evidence type="ECO:0000313" key="2">
    <source>
        <dbReference type="Proteomes" id="UP000238338"/>
    </source>
</evidence>
<sequence>MPATTVTREDLYRLVWETPITRLAAGYGISGTGLKKICNRLEVPVPPRGYWAKKEAGQPVVQFRLLKPTANTPLSVVIHPTPPKEKPAPVPVPVDNPHAGVKDGALVVPDRLNKPHPVVAAWIDARNGEREASRHRRWGNGRATVPDFSAEDHRRHRILNALFRALEAGNHPVTEPRRGSLEVRLGGKSISFRLREKLKQVQRPLTDDEKRWGFYAKKGYRTETVGSGFLIFEIQSRLPGQLRSSWLETDTRRMEDMVGEIFATMQAAAPLLEAERLVEEEREARWREEEARRREAERQGKIADNRLRRFGQLADQWDTAARMRAFLAEVKARPDEPCALIDGRSLSDWITWLEDRIEARDPLRAGSTAIFEELATVAEWWREA</sequence>
<dbReference type="Proteomes" id="UP000238338">
    <property type="component" value="Unassembled WGS sequence"/>
</dbReference>
<dbReference type="RefSeq" id="WP_170076152.1">
    <property type="nucleotide sequence ID" value="NZ_PVEP01000002.1"/>
</dbReference>
<gene>
    <name evidence="1" type="ORF">LX70_01748</name>
</gene>